<reference evidence="3" key="1">
    <citation type="submission" date="2019-07" db="EMBL/GenBank/DDBJ databases">
        <authorList>
            <person name="Palmer J.M."/>
        </authorList>
    </citation>
    <scope>NUCLEOTIDE SEQUENCE</scope>
    <source>
        <strain evidence="3">PC9</strain>
    </source>
</reference>
<evidence type="ECO:0000256" key="1">
    <source>
        <dbReference type="SAM" id="MobiDB-lite"/>
    </source>
</evidence>
<dbReference type="GeneID" id="59372877"/>
<feature type="transmembrane region" description="Helical" evidence="2">
    <location>
        <begin position="74"/>
        <end position="93"/>
    </location>
</feature>
<dbReference type="VEuPathDB" id="FungiDB:PC9H_003059"/>
<proteinExistence type="predicted"/>
<organism evidence="3 4">
    <name type="scientific">Pleurotus ostreatus</name>
    <name type="common">Oyster mushroom</name>
    <name type="synonym">White-rot fungus</name>
    <dbReference type="NCBI Taxonomy" id="5322"/>
    <lineage>
        <taxon>Eukaryota</taxon>
        <taxon>Fungi</taxon>
        <taxon>Dikarya</taxon>
        <taxon>Basidiomycota</taxon>
        <taxon>Agaricomycotina</taxon>
        <taxon>Agaricomycetes</taxon>
        <taxon>Agaricomycetidae</taxon>
        <taxon>Agaricales</taxon>
        <taxon>Pleurotineae</taxon>
        <taxon>Pleurotaceae</taxon>
        <taxon>Pleurotus</taxon>
    </lineage>
</organism>
<dbReference type="EMBL" id="JACETU010000002">
    <property type="protein sequence ID" value="KAF7436230.1"/>
    <property type="molecule type" value="Genomic_DNA"/>
</dbReference>
<evidence type="ECO:0000313" key="4">
    <source>
        <dbReference type="Proteomes" id="UP000623687"/>
    </source>
</evidence>
<feature type="compositionally biased region" description="Low complexity" evidence="1">
    <location>
        <begin position="175"/>
        <end position="190"/>
    </location>
</feature>
<dbReference type="OrthoDB" id="10308574at2759"/>
<feature type="region of interest" description="Disordered" evidence="1">
    <location>
        <begin position="41"/>
        <end position="65"/>
    </location>
</feature>
<keyword evidence="2" id="KW-0472">Membrane</keyword>
<dbReference type="Proteomes" id="UP000623687">
    <property type="component" value="Unassembled WGS sequence"/>
</dbReference>
<evidence type="ECO:0000313" key="3">
    <source>
        <dbReference type="EMBL" id="KAF7436230.1"/>
    </source>
</evidence>
<dbReference type="RefSeq" id="XP_036634129.1">
    <property type="nucleotide sequence ID" value="XM_036772656.1"/>
</dbReference>
<evidence type="ECO:0000256" key="2">
    <source>
        <dbReference type="SAM" id="Phobius"/>
    </source>
</evidence>
<keyword evidence="4" id="KW-1185">Reference proteome</keyword>
<keyword evidence="2" id="KW-1133">Transmembrane helix</keyword>
<keyword evidence="2" id="KW-0812">Transmembrane</keyword>
<name>A0A8H7A543_PLEOS</name>
<accession>A0A8H7A543</accession>
<gene>
    <name evidence="3" type="ORF">PC9H_003059</name>
</gene>
<feature type="transmembrane region" description="Helical" evidence="2">
    <location>
        <begin position="6"/>
        <end position="27"/>
    </location>
</feature>
<feature type="region of interest" description="Disordered" evidence="1">
    <location>
        <begin position="164"/>
        <end position="190"/>
    </location>
</feature>
<dbReference type="AlphaFoldDB" id="A0A8H7A543"/>
<comment type="caution">
    <text evidence="3">The sequence shown here is derived from an EMBL/GenBank/DDBJ whole genome shotgun (WGS) entry which is preliminary data.</text>
</comment>
<sequence>MYPIAGIYLIGGFMLDIIPLIHAYPTLSRRDSSKIRLNNAAGPQPRSLALSRIPPHQLPHPTGRTADDYRTTGIALLLFMLFCALFATVSLNAKSIRRWITQCRGPRGPDHEAPATKQEAYEAFGFGFDGLSKSQMKAIMRKESGNMKEGFRFVKLPAKPPTLRLSYKAPLPPLSMSRTHSSSSSQEREK</sequence>
<protein>
    <submittedName>
        <fullName evidence="3">Uncharacterized protein</fullName>
    </submittedName>
</protein>